<feature type="signal peptide" evidence="6">
    <location>
        <begin position="1"/>
        <end position="17"/>
    </location>
</feature>
<proteinExistence type="inferred from homology"/>
<evidence type="ECO:0000256" key="3">
    <source>
        <dbReference type="ARBA" id="ARBA00022525"/>
    </source>
</evidence>
<dbReference type="AlphaFoldDB" id="A7XXV2"/>
<evidence type="ECO:0000313" key="8">
    <source>
        <dbReference type="EMBL" id="ABU68318.1"/>
    </source>
</evidence>
<organism evidence="8">
    <name type="scientific">Dermatophagoides farinae</name>
    <name type="common">American house dust mite</name>
    <dbReference type="NCBI Taxonomy" id="6954"/>
    <lineage>
        <taxon>Eukaryota</taxon>
        <taxon>Metazoa</taxon>
        <taxon>Ecdysozoa</taxon>
        <taxon>Arthropoda</taxon>
        <taxon>Chelicerata</taxon>
        <taxon>Arachnida</taxon>
        <taxon>Acari</taxon>
        <taxon>Acariformes</taxon>
        <taxon>Sarcoptiformes</taxon>
        <taxon>Astigmata</taxon>
        <taxon>Psoroptidia</taxon>
        <taxon>Analgoidea</taxon>
        <taxon>Pyroglyphidae</taxon>
        <taxon>Dermatophagoidinae</taxon>
        <taxon>Dermatophagoides</taxon>
    </lineage>
</organism>
<dbReference type="SMART" id="SM00737">
    <property type="entry name" value="ML"/>
    <property type="match status" value="1"/>
</dbReference>
<evidence type="ECO:0000256" key="1">
    <source>
        <dbReference type="ARBA" id="ARBA00004613"/>
    </source>
</evidence>
<evidence type="ECO:0000256" key="2">
    <source>
        <dbReference type="ARBA" id="ARBA00006370"/>
    </source>
</evidence>
<dbReference type="InterPro" id="IPR014756">
    <property type="entry name" value="Ig_E-set"/>
</dbReference>
<dbReference type="GO" id="GO:0005576">
    <property type="term" value="C:extracellular region"/>
    <property type="evidence" value="ECO:0007669"/>
    <property type="project" value="UniProtKB-SubCell"/>
</dbReference>
<dbReference type="InterPro" id="IPR003172">
    <property type="entry name" value="ML_dom"/>
</dbReference>
<keyword evidence="3" id="KW-0964">Secreted</keyword>
<sequence>MISKILCLSLLVAAVVADQVDVKDCGKFVCVIHFFSFHLFNTKHNFLFLVYIHIANNEIKKVMVDGCHGSDPCIIHRGKPFTLEALFDANQNTKTAKIEIKASLDGLEIDVPGIDTNACHFMKCPLVKGQQYDIKYTWNVPKIAPKSENVVVTVKLIGDNGVLACAIATHGKIRD</sequence>
<evidence type="ECO:0000259" key="7">
    <source>
        <dbReference type="SMART" id="SM00737"/>
    </source>
</evidence>
<keyword evidence="5" id="KW-1015">Disulfide bond</keyword>
<comment type="subcellular location">
    <subcellularLocation>
        <location evidence="1">Secreted</location>
    </subcellularLocation>
</comment>
<evidence type="ECO:0000256" key="5">
    <source>
        <dbReference type="ARBA" id="ARBA00023157"/>
    </source>
</evidence>
<dbReference type="Allergome" id="302">
    <property type="allergen name" value="Der f 2"/>
</dbReference>
<dbReference type="Gene3D" id="2.60.40.770">
    <property type="match status" value="1"/>
</dbReference>
<protein>
    <submittedName>
        <fullName evidence="8">Der f 2 allergen</fullName>
    </submittedName>
</protein>
<dbReference type="SUPFAM" id="SSF81296">
    <property type="entry name" value="E set domains"/>
    <property type="match status" value="1"/>
</dbReference>
<feature type="domain" description="MD-2-related lipid-recognition" evidence="7">
    <location>
        <begin position="22"/>
        <end position="170"/>
    </location>
</feature>
<dbReference type="FunFam" id="2.60.40.770:FF:000001">
    <property type="entry name" value="NPC intracellular cholesterol transporter 2"/>
    <property type="match status" value="1"/>
</dbReference>
<evidence type="ECO:0000256" key="4">
    <source>
        <dbReference type="ARBA" id="ARBA00022729"/>
    </source>
</evidence>
<accession>A7XXV2</accession>
<dbReference type="Pfam" id="PF02221">
    <property type="entry name" value="E1_DerP2_DerF2"/>
    <property type="match status" value="1"/>
</dbReference>
<feature type="chain" id="PRO_5002717489" evidence="6">
    <location>
        <begin position="18"/>
        <end position="175"/>
    </location>
</feature>
<evidence type="ECO:0000256" key="6">
    <source>
        <dbReference type="SAM" id="SignalP"/>
    </source>
</evidence>
<dbReference type="CDD" id="cd00918">
    <property type="entry name" value="Der-p2_like"/>
    <property type="match status" value="1"/>
</dbReference>
<dbReference type="EMBL" id="EU100950">
    <property type="protein sequence ID" value="ABU68318.1"/>
    <property type="molecule type" value="Genomic_DNA"/>
</dbReference>
<keyword evidence="4 6" id="KW-0732">Signal</keyword>
<reference evidence="8" key="1">
    <citation type="submission" date="2007-08" db="EMBL/GenBank/DDBJ databases">
        <title>Bioinformatic studies on the group 2 allergens of Dermatophagoides farinae from China.</title>
        <authorList>
            <person name="Cui Y.-B."/>
            <person name="Peng J.-L."/>
            <person name="Zhou P."/>
            <person name="Peng M."/>
            <person name="Qian S.-Y."/>
        </authorList>
    </citation>
    <scope>NUCLEOTIDE SEQUENCE</scope>
</reference>
<name>A7XXV2_DERFA</name>
<comment type="similarity">
    <text evidence="2">Belongs to the NPC2 family.</text>
</comment>